<accession>A0A176RYU6</accession>
<reference evidence="1 2" key="1">
    <citation type="submission" date="2016-05" db="EMBL/GenBank/DDBJ databases">
        <title>Single-cell genome of chain-forming Candidatus Thiomargarita nelsonii and comparison to other large sulfur-oxidizing bacteria.</title>
        <authorList>
            <person name="Winkel M."/>
            <person name="Salman V."/>
            <person name="Woyke T."/>
            <person name="Schulz-Vogt H."/>
            <person name="Richter M."/>
            <person name="Flood B."/>
            <person name="Bailey J."/>
            <person name="Amann R."/>
            <person name="Mussmann M."/>
        </authorList>
    </citation>
    <scope>NUCLEOTIDE SEQUENCE [LARGE SCALE GENOMIC DNA]</scope>
    <source>
        <strain evidence="1 2">THI036</strain>
    </source>
</reference>
<dbReference type="EMBL" id="LUTY01001965">
    <property type="protein sequence ID" value="OAD20973.1"/>
    <property type="molecule type" value="Genomic_DNA"/>
</dbReference>
<evidence type="ECO:0000313" key="2">
    <source>
        <dbReference type="Proteomes" id="UP000076962"/>
    </source>
</evidence>
<comment type="caution">
    <text evidence="1">The sequence shown here is derived from an EMBL/GenBank/DDBJ whole genome shotgun (WGS) entry which is preliminary data.</text>
</comment>
<organism evidence="1 2">
    <name type="scientific">Candidatus Thiomargarita nelsonii</name>
    <dbReference type="NCBI Taxonomy" id="1003181"/>
    <lineage>
        <taxon>Bacteria</taxon>
        <taxon>Pseudomonadati</taxon>
        <taxon>Pseudomonadota</taxon>
        <taxon>Gammaproteobacteria</taxon>
        <taxon>Thiotrichales</taxon>
        <taxon>Thiotrichaceae</taxon>
        <taxon>Thiomargarita</taxon>
    </lineage>
</organism>
<feature type="non-terminal residue" evidence="1">
    <location>
        <position position="198"/>
    </location>
</feature>
<gene>
    <name evidence="1" type="ORF">THIOM_003284</name>
</gene>
<keyword evidence="2" id="KW-1185">Reference proteome</keyword>
<name>A0A176RYU6_9GAMM</name>
<protein>
    <submittedName>
        <fullName evidence="1">Uncharacterized protein</fullName>
    </submittedName>
</protein>
<proteinExistence type="predicted"/>
<sequence length="198" mass="22020">MMTISDLDLPKITQAISSLKRQLPPDSELVQRLSQQTILWTATVQEAKTWLAVQQCLQLIETEKQKAKQANQALNPVLEQIKNIILQAVNPEHKIVPSPTPKPQPDPAPIVPIPEPDEKTSRQYCWELAHCSRKAKLKDSLRQQTAPTAQPQTGDIVLHGTVLTTSSPVWIAPIETIPAFSQLAEVLPVINLTGQIWL</sequence>
<dbReference type="AlphaFoldDB" id="A0A176RYU6"/>
<dbReference type="Proteomes" id="UP000076962">
    <property type="component" value="Unassembled WGS sequence"/>
</dbReference>
<evidence type="ECO:0000313" key="1">
    <source>
        <dbReference type="EMBL" id="OAD20973.1"/>
    </source>
</evidence>